<sequence>MRPSDLVPMSFWGPRKPFISVLESKELLLNTRRKHAI</sequence>
<organism evidence="1">
    <name type="scientific">Rhizophora mucronata</name>
    <name type="common">Asiatic mangrove</name>
    <dbReference type="NCBI Taxonomy" id="61149"/>
    <lineage>
        <taxon>Eukaryota</taxon>
        <taxon>Viridiplantae</taxon>
        <taxon>Streptophyta</taxon>
        <taxon>Embryophyta</taxon>
        <taxon>Tracheophyta</taxon>
        <taxon>Spermatophyta</taxon>
        <taxon>Magnoliopsida</taxon>
        <taxon>eudicotyledons</taxon>
        <taxon>Gunneridae</taxon>
        <taxon>Pentapetalae</taxon>
        <taxon>rosids</taxon>
        <taxon>fabids</taxon>
        <taxon>Malpighiales</taxon>
        <taxon>Rhizophoraceae</taxon>
        <taxon>Rhizophora</taxon>
    </lineage>
</organism>
<proteinExistence type="predicted"/>
<dbReference type="EMBL" id="GGEC01084030">
    <property type="protein sequence ID" value="MBX64514.1"/>
    <property type="molecule type" value="Transcribed_RNA"/>
</dbReference>
<evidence type="ECO:0000313" key="1">
    <source>
        <dbReference type="EMBL" id="MBX64514.1"/>
    </source>
</evidence>
<accession>A0A2P2QC61</accession>
<dbReference type="AlphaFoldDB" id="A0A2P2QC61"/>
<reference evidence="1" key="1">
    <citation type="submission" date="2018-02" db="EMBL/GenBank/DDBJ databases">
        <title>Rhizophora mucronata_Transcriptome.</title>
        <authorList>
            <person name="Meera S.P."/>
            <person name="Sreeshan A."/>
            <person name="Augustine A."/>
        </authorList>
    </citation>
    <scope>NUCLEOTIDE SEQUENCE</scope>
    <source>
        <tissue evidence="1">Leaf</tissue>
    </source>
</reference>
<protein>
    <submittedName>
        <fullName evidence="1">Uncharacterized protein</fullName>
    </submittedName>
</protein>
<name>A0A2P2QC61_RHIMU</name>